<name>A0ABU2DUV3_9MICC</name>
<proteinExistence type="predicted"/>
<dbReference type="SUPFAM" id="SSF56112">
    <property type="entry name" value="Protein kinase-like (PK-like)"/>
    <property type="match status" value="2"/>
</dbReference>
<reference evidence="1 2" key="1">
    <citation type="submission" date="2023-09" db="EMBL/GenBank/DDBJ databases">
        <title>Description of three actinobacteria isolated from air of manufacturing shop in a pharmaceutical factory.</title>
        <authorList>
            <person name="Zhang D.-F."/>
        </authorList>
    </citation>
    <scope>NUCLEOTIDE SEQUENCE [LARGE SCALE GENOMIC DNA]</scope>
    <source>
        <strain evidence="1 2">LY-0111</strain>
    </source>
</reference>
<dbReference type="InterPro" id="IPR051678">
    <property type="entry name" value="AGP_Transferase"/>
</dbReference>
<sequence>MIAPLTPELGDDDARVASALQLPGAGLLLDDAALSALLGRDVLVTHLRVKRGHSALAAWREAGDPVTAAHGWVMVSRDADKYVKMHQAAQRVGETLTEHQVDGGYLLSGTAWSDRALARQLRSAARFVDADSPWQVLRYNPRRRLVAVVSSGGVEQVLRVCAAPVARQIAAAQRWARHGVPVLELSALGHRGTAAVSPRWGGADLESVEDAQAFVAAGAAVARLHAVPVGGGADVELLNAKPVGAEPVDAGLSDAAPAALTVELEAAAQAVVELLPDAAPKVRRLVEALAPLLDSSMNRSAPVELHGDLSPDQVLHRADGSGEVRLIDLDRCGLGPRARDLGSWIAACRARAEGSGVESSSGFMTEYRRAAGAETPDEAEIAAWEAYAHLSSAADPFRHRHRQWAQAVMHRLTLAESALAQSALAAAQTRSGANTVALPPVRLTQRGTPYRVRRAWPGSRGRLGVEVQAENGDEAGTAVRAGWWTPDGLELFAAGTDPKLPGLALIASRGTVISHRPTKRAVVRHSSETGAQFTKVVRPGRAAGVLEGIRRAAAFDGPFRTPEVLASTDDSVTFAALAGRSLHEAHAFDAETWRTAWQQTLAALVAAQQDARIPEAVHTAEDEARVLREWSQRSASLRGAEPGFEQAVAACAEELEAQWGRRLVPSHRDLYDKQLLFCSDQGPGLLDVDTACAADAGLDLGNLRAHAQWRWRQGLWPQDYARVVEQAVDEAAAAAGVPAAVVALYKRSALLRLRCVYAFRPADALSADRLARDLAAAGA</sequence>
<dbReference type="RefSeq" id="WP_310549126.1">
    <property type="nucleotide sequence ID" value="NZ_JAVKGR010000017.1"/>
</dbReference>
<dbReference type="Gene3D" id="3.90.1200.10">
    <property type="match status" value="2"/>
</dbReference>
<dbReference type="InterPro" id="IPR011009">
    <property type="entry name" value="Kinase-like_dom_sf"/>
</dbReference>
<dbReference type="Proteomes" id="UP001251870">
    <property type="component" value="Unassembled WGS sequence"/>
</dbReference>
<accession>A0ABU2DUV3</accession>
<organism evidence="1 2">
    <name type="scientific">Nesterenkonia aerolata</name>
    <dbReference type="NCBI Taxonomy" id="3074079"/>
    <lineage>
        <taxon>Bacteria</taxon>
        <taxon>Bacillati</taxon>
        <taxon>Actinomycetota</taxon>
        <taxon>Actinomycetes</taxon>
        <taxon>Micrococcales</taxon>
        <taxon>Micrococcaceae</taxon>
        <taxon>Nesterenkonia</taxon>
    </lineage>
</organism>
<keyword evidence="2" id="KW-1185">Reference proteome</keyword>
<gene>
    <name evidence="1" type="ORF">RIL96_11275</name>
</gene>
<evidence type="ECO:0000313" key="1">
    <source>
        <dbReference type="EMBL" id="MDR8020145.1"/>
    </source>
</evidence>
<dbReference type="PANTHER" id="PTHR21310">
    <property type="entry name" value="AMINOGLYCOSIDE PHOSPHOTRANSFERASE-RELATED-RELATED"/>
    <property type="match status" value="1"/>
</dbReference>
<dbReference type="EMBL" id="JAVKGR010000017">
    <property type="protein sequence ID" value="MDR8020145.1"/>
    <property type="molecule type" value="Genomic_DNA"/>
</dbReference>
<evidence type="ECO:0000313" key="2">
    <source>
        <dbReference type="Proteomes" id="UP001251870"/>
    </source>
</evidence>
<protein>
    <submittedName>
        <fullName evidence="1">Phosphotransferase</fullName>
    </submittedName>
</protein>
<comment type="caution">
    <text evidence="1">The sequence shown here is derived from an EMBL/GenBank/DDBJ whole genome shotgun (WGS) entry which is preliminary data.</text>
</comment>